<dbReference type="Proteomes" id="UP001139981">
    <property type="component" value="Unassembled WGS sequence"/>
</dbReference>
<evidence type="ECO:0000313" key="2">
    <source>
        <dbReference type="Proteomes" id="UP001139981"/>
    </source>
</evidence>
<organism evidence="1 2">
    <name type="scientific">Coemansia aciculifera</name>
    <dbReference type="NCBI Taxonomy" id="417176"/>
    <lineage>
        <taxon>Eukaryota</taxon>
        <taxon>Fungi</taxon>
        <taxon>Fungi incertae sedis</taxon>
        <taxon>Zoopagomycota</taxon>
        <taxon>Kickxellomycotina</taxon>
        <taxon>Kickxellomycetes</taxon>
        <taxon>Kickxellales</taxon>
        <taxon>Kickxellaceae</taxon>
        <taxon>Coemansia</taxon>
    </lineage>
</organism>
<sequence>MSTEQSVTSASTESMTSDLLSDLFPSTTTTEAYTSTVEETPVEVSTGATIGAPSSAENSANSASPIPTATPVLGLTGPVISSGLEMLLNNGVHLPFALPDINIPAIDLGTVHLPDITFDGIAITAIPLPSITIPPFDPASLTQFSYIQDLMSRAGITFDDLAKLPIPDLSHIDLSHLGNMNPAAIMSLVQVNRVSVPTSILATPLAEPVATLHTTTLDADGIEGLLGLSIMTYGTQK</sequence>
<evidence type="ECO:0000313" key="1">
    <source>
        <dbReference type="EMBL" id="KAJ2890683.1"/>
    </source>
</evidence>
<accession>A0ACC1LZ28</accession>
<protein>
    <submittedName>
        <fullName evidence="1">Uncharacterized protein</fullName>
    </submittedName>
</protein>
<proteinExistence type="predicted"/>
<dbReference type="EMBL" id="JANBVB010001254">
    <property type="protein sequence ID" value="KAJ2890683.1"/>
    <property type="molecule type" value="Genomic_DNA"/>
</dbReference>
<reference evidence="1" key="1">
    <citation type="submission" date="2022-07" db="EMBL/GenBank/DDBJ databases">
        <title>Phylogenomic reconstructions and comparative analyses of Kickxellomycotina fungi.</title>
        <authorList>
            <person name="Reynolds N.K."/>
            <person name="Stajich J.E."/>
            <person name="Barry K."/>
            <person name="Grigoriev I.V."/>
            <person name="Crous P."/>
            <person name="Smith M.E."/>
        </authorList>
    </citation>
    <scope>NUCLEOTIDE SEQUENCE</scope>
    <source>
        <strain evidence="1">CBS 190363</strain>
    </source>
</reference>
<keyword evidence="2" id="KW-1185">Reference proteome</keyword>
<comment type="caution">
    <text evidence="1">The sequence shown here is derived from an EMBL/GenBank/DDBJ whole genome shotgun (WGS) entry which is preliminary data.</text>
</comment>
<gene>
    <name evidence="1" type="ORF">IWW38_004000</name>
</gene>
<name>A0ACC1LZ28_9FUNG</name>